<keyword evidence="3 5" id="KW-1133">Transmembrane helix</keyword>
<gene>
    <name evidence="6" type="ORF">BN946_scf184786.g8</name>
</gene>
<feature type="transmembrane region" description="Helical" evidence="5">
    <location>
        <begin position="93"/>
        <end position="114"/>
    </location>
</feature>
<dbReference type="AlphaFoldDB" id="A0A060SS57"/>
<dbReference type="GO" id="GO:0000324">
    <property type="term" value="C:fungal-type vacuole"/>
    <property type="evidence" value="ECO:0007669"/>
    <property type="project" value="TreeGrafter"/>
</dbReference>
<feature type="transmembrane region" description="Helical" evidence="5">
    <location>
        <begin position="188"/>
        <end position="205"/>
    </location>
</feature>
<evidence type="ECO:0000313" key="7">
    <source>
        <dbReference type="Proteomes" id="UP000029665"/>
    </source>
</evidence>
<evidence type="ECO:0000313" key="6">
    <source>
        <dbReference type="EMBL" id="CDO77347.1"/>
    </source>
</evidence>
<dbReference type="PANTHER" id="PTHR31465:SF9">
    <property type="entry name" value="SPHINGOID LONG-CHAIN BASE TRANSPORTER RSB1"/>
    <property type="match status" value="1"/>
</dbReference>
<dbReference type="PANTHER" id="PTHR31465">
    <property type="entry name" value="PROTEIN RTA1-RELATED"/>
    <property type="match status" value="1"/>
</dbReference>
<sequence>MVVLFGITTALHIVQAAWSRLWWLFPTAVLAGVMELIGWSGRLWSSINPLAVNPYLMQIVATIIAPTPFIAANFVILGHIIKRLGSQYSRISAKWYTILFCSCDFIALIVQALGGAQAAGAGPNNLNLSIRGGHIMLGGIIFQLVAICTYATLALEFLLRYHHDRPFKRESYPPPKREGALDRGTKRMVFALFMMWIFIFIRRLIDSLTQELSDGWTGRIIKTERYFNVLDGAMIVLAMFTLNFFHPGLLLGKAHQWKDLEASLMDPLRKQEKQTSSQTSESLL</sequence>
<evidence type="ECO:0008006" key="8">
    <source>
        <dbReference type="Google" id="ProtNLM"/>
    </source>
</evidence>
<dbReference type="InterPro" id="IPR007568">
    <property type="entry name" value="RTA1"/>
</dbReference>
<accession>A0A060SS57</accession>
<keyword evidence="7" id="KW-1185">Reference proteome</keyword>
<dbReference type="Pfam" id="PF04479">
    <property type="entry name" value="RTA1"/>
    <property type="match status" value="1"/>
</dbReference>
<evidence type="ECO:0000256" key="5">
    <source>
        <dbReference type="SAM" id="Phobius"/>
    </source>
</evidence>
<feature type="transmembrane region" description="Helical" evidence="5">
    <location>
        <begin position="225"/>
        <end position="245"/>
    </location>
</feature>
<dbReference type="OrthoDB" id="3358017at2759"/>
<keyword evidence="2 5" id="KW-0812">Transmembrane</keyword>
<evidence type="ECO:0000256" key="1">
    <source>
        <dbReference type="ARBA" id="ARBA00004141"/>
    </source>
</evidence>
<dbReference type="EMBL" id="CCBP010000450">
    <property type="protein sequence ID" value="CDO77347.1"/>
    <property type="molecule type" value="Genomic_DNA"/>
</dbReference>
<comment type="subcellular location">
    <subcellularLocation>
        <location evidence="1">Membrane</location>
        <topology evidence="1">Multi-pass membrane protein</topology>
    </subcellularLocation>
</comment>
<keyword evidence="4 5" id="KW-0472">Membrane</keyword>
<feature type="transmembrane region" description="Helical" evidence="5">
    <location>
        <begin position="55"/>
        <end position="81"/>
    </location>
</feature>
<dbReference type="STRING" id="5643.A0A060SS57"/>
<feature type="transmembrane region" description="Helical" evidence="5">
    <location>
        <begin position="134"/>
        <end position="159"/>
    </location>
</feature>
<dbReference type="GO" id="GO:0005886">
    <property type="term" value="C:plasma membrane"/>
    <property type="evidence" value="ECO:0007669"/>
    <property type="project" value="TreeGrafter"/>
</dbReference>
<evidence type="ECO:0000256" key="4">
    <source>
        <dbReference type="ARBA" id="ARBA00023136"/>
    </source>
</evidence>
<organism evidence="6 7">
    <name type="scientific">Pycnoporus cinnabarinus</name>
    <name type="common">Cinnabar-red polypore</name>
    <name type="synonym">Trametes cinnabarina</name>
    <dbReference type="NCBI Taxonomy" id="5643"/>
    <lineage>
        <taxon>Eukaryota</taxon>
        <taxon>Fungi</taxon>
        <taxon>Dikarya</taxon>
        <taxon>Basidiomycota</taxon>
        <taxon>Agaricomycotina</taxon>
        <taxon>Agaricomycetes</taxon>
        <taxon>Polyporales</taxon>
        <taxon>Polyporaceae</taxon>
        <taxon>Trametes</taxon>
    </lineage>
</organism>
<evidence type="ECO:0000256" key="2">
    <source>
        <dbReference type="ARBA" id="ARBA00022692"/>
    </source>
</evidence>
<evidence type="ECO:0000256" key="3">
    <source>
        <dbReference type="ARBA" id="ARBA00022989"/>
    </source>
</evidence>
<dbReference type="OMA" id="AIRFRRW"/>
<reference evidence="6" key="1">
    <citation type="submission" date="2014-01" db="EMBL/GenBank/DDBJ databases">
        <title>The genome of the white-rot fungus Pycnoporus cinnabarinus: a basidiomycete model with a versatile arsenal for lignocellulosic biomass breakdown.</title>
        <authorList>
            <person name="Levasseur A."/>
            <person name="Lomascolo A."/>
            <person name="Ruiz-Duenas F.J."/>
            <person name="Uzan E."/>
            <person name="Piumi F."/>
            <person name="Kues U."/>
            <person name="Ram A.F.J."/>
            <person name="Murat C."/>
            <person name="Haon M."/>
            <person name="Benoit I."/>
            <person name="Arfi Y."/>
            <person name="Chevret D."/>
            <person name="Drula E."/>
            <person name="Kwon M.J."/>
            <person name="Gouret P."/>
            <person name="Lesage-Meessen L."/>
            <person name="Lombard V."/>
            <person name="Mariette J."/>
            <person name="Noirot C."/>
            <person name="Park J."/>
            <person name="Patyshakuliyeva A."/>
            <person name="Wieneger R.A.B."/>
            <person name="Wosten H.A.B."/>
            <person name="Martin F."/>
            <person name="Coutinho P.M."/>
            <person name="de Vries R."/>
            <person name="Martinez A.T."/>
            <person name="Klopp C."/>
            <person name="Pontarotti P."/>
            <person name="Henrissat B."/>
            <person name="Record E."/>
        </authorList>
    </citation>
    <scope>NUCLEOTIDE SEQUENCE [LARGE SCALE GENOMIC DNA]</scope>
    <source>
        <strain evidence="6">BRFM137</strain>
    </source>
</reference>
<dbReference type="HOGENOM" id="CLU_033465_6_0_1"/>
<protein>
    <recommendedName>
        <fullName evidence="8">RTA1 like protein</fullName>
    </recommendedName>
</protein>
<proteinExistence type="predicted"/>
<comment type="caution">
    <text evidence="6">The sequence shown here is derived from an EMBL/GenBank/DDBJ whole genome shotgun (WGS) entry which is preliminary data.</text>
</comment>
<name>A0A060SS57_PYCCI</name>
<dbReference type="Proteomes" id="UP000029665">
    <property type="component" value="Unassembled WGS sequence"/>
</dbReference>